<dbReference type="Gene3D" id="3.10.350.10">
    <property type="entry name" value="LysM domain"/>
    <property type="match status" value="2"/>
</dbReference>
<proteinExistence type="predicted"/>
<dbReference type="Pfam" id="PF01476">
    <property type="entry name" value="LysM"/>
    <property type="match status" value="2"/>
</dbReference>
<dbReference type="AlphaFoldDB" id="A0A1T5GBW8"/>
<dbReference type="GO" id="GO:0008932">
    <property type="term" value="F:lytic endotransglycosylase activity"/>
    <property type="evidence" value="ECO:0007669"/>
    <property type="project" value="TreeGrafter"/>
</dbReference>
<dbReference type="SUPFAM" id="SSF54106">
    <property type="entry name" value="LysM domain"/>
    <property type="match status" value="1"/>
</dbReference>
<dbReference type="PANTHER" id="PTHR33734">
    <property type="entry name" value="LYSM DOMAIN-CONTAINING GPI-ANCHORED PROTEIN 2"/>
    <property type="match status" value="1"/>
</dbReference>
<dbReference type="PANTHER" id="PTHR33734:SF22">
    <property type="entry name" value="MEMBRANE-BOUND LYTIC MUREIN TRANSGLYCOSYLASE D"/>
    <property type="match status" value="1"/>
</dbReference>
<keyword evidence="1" id="KW-0732">Signal</keyword>
<reference evidence="4" key="1">
    <citation type="submission" date="2017-02" db="EMBL/GenBank/DDBJ databases">
        <authorList>
            <person name="Varghese N."/>
            <person name="Submissions S."/>
        </authorList>
    </citation>
    <scope>NUCLEOTIDE SEQUENCE [LARGE SCALE GENOMIC DNA]</scope>
    <source>
        <strain evidence="4">DSM 24091</strain>
    </source>
</reference>
<sequence>MKHNKTIKSYHKISFLLALGLGLSTLAPIQAKNRLTVPLTVAPDSIGNEIVNGQRYVVHKLTPQETYYQLSRTYGVPVKDIMNANNKKNLRNGDTVKIPRGKAVIETPATKSENTPQEKDNVLIDPRDVTEYKVSKSETLYAISRRFGISVDDIKKANGLKSESLREGQILKVPNQSLPKPEPKVEVPVVQELPQDIQEHQPIDESQFKPNKYGIREKKERGVAVWMDSLQGDGQTSLALHKSAPIGTILKITNPMNRSVTFAKVVGKFGDNEDTQDAIVVLSKSVATSIGVLDRKFQVEITYGIPLEQE</sequence>
<feature type="domain" description="LysM" evidence="2">
    <location>
        <begin position="130"/>
        <end position="173"/>
    </location>
</feature>
<dbReference type="OrthoDB" id="2149800at2"/>
<dbReference type="RefSeq" id="WP_079645587.1">
    <property type="nucleotide sequence ID" value="NZ_FUZF01000023.1"/>
</dbReference>
<evidence type="ECO:0000313" key="3">
    <source>
        <dbReference type="EMBL" id="SKC05859.1"/>
    </source>
</evidence>
<evidence type="ECO:0000256" key="1">
    <source>
        <dbReference type="SAM" id="SignalP"/>
    </source>
</evidence>
<dbReference type="STRING" id="1513896.SAMN05660841_03941"/>
<feature type="domain" description="LysM" evidence="2">
    <location>
        <begin position="57"/>
        <end position="105"/>
    </location>
</feature>
<accession>A0A1T5GBW8</accession>
<dbReference type="InterPro" id="IPR036779">
    <property type="entry name" value="LysM_dom_sf"/>
</dbReference>
<name>A0A1T5GBW8_9SPHI</name>
<evidence type="ECO:0000313" key="4">
    <source>
        <dbReference type="Proteomes" id="UP000190150"/>
    </source>
</evidence>
<dbReference type="PROSITE" id="PS51782">
    <property type="entry name" value="LYSM"/>
    <property type="match status" value="2"/>
</dbReference>
<evidence type="ECO:0000259" key="2">
    <source>
        <dbReference type="PROSITE" id="PS51782"/>
    </source>
</evidence>
<protein>
    <submittedName>
        <fullName evidence="3">LysM repeat-containing protein</fullName>
    </submittedName>
</protein>
<feature type="signal peptide" evidence="1">
    <location>
        <begin position="1"/>
        <end position="31"/>
    </location>
</feature>
<gene>
    <name evidence="3" type="ORF">SAMN05660841_03941</name>
</gene>
<keyword evidence="4" id="KW-1185">Reference proteome</keyword>
<dbReference type="SMART" id="SM00257">
    <property type="entry name" value="LysM"/>
    <property type="match status" value="2"/>
</dbReference>
<organism evidence="3 4">
    <name type="scientific">Sphingobacterium nematocida</name>
    <dbReference type="NCBI Taxonomy" id="1513896"/>
    <lineage>
        <taxon>Bacteria</taxon>
        <taxon>Pseudomonadati</taxon>
        <taxon>Bacteroidota</taxon>
        <taxon>Sphingobacteriia</taxon>
        <taxon>Sphingobacteriales</taxon>
        <taxon>Sphingobacteriaceae</taxon>
        <taxon>Sphingobacterium</taxon>
    </lineage>
</organism>
<dbReference type="CDD" id="cd00118">
    <property type="entry name" value="LysM"/>
    <property type="match status" value="2"/>
</dbReference>
<feature type="chain" id="PRO_5012843574" evidence="1">
    <location>
        <begin position="32"/>
        <end position="310"/>
    </location>
</feature>
<dbReference type="Proteomes" id="UP000190150">
    <property type="component" value="Unassembled WGS sequence"/>
</dbReference>
<dbReference type="EMBL" id="FUZF01000023">
    <property type="protein sequence ID" value="SKC05859.1"/>
    <property type="molecule type" value="Genomic_DNA"/>
</dbReference>
<dbReference type="InterPro" id="IPR018392">
    <property type="entry name" value="LysM"/>
</dbReference>